<reference evidence="3" key="1">
    <citation type="submission" date="2015-12" db="EMBL/GenBank/DDBJ databases">
        <title>Update maize B73 reference genome by single molecule sequencing technologies.</title>
        <authorList>
            <consortium name="Maize Genome Sequencing Project"/>
            <person name="Ware D."/>
        </authorList>
    </citation>
    <scope>NUCLEOTIDE SEQUENCE [LARGE SCALE GENOMIC DNA]</scope>
    <source>
        <strain evidence="3">cv. B73</strain>
    </source>
</reference>
<feature type="region of interest" description="Disordered" evidence="1">
    <location>
        <begin position="68"/>
        <end position="90"/>
    </location>
</feature>
<evidence type="ECO:0000313" key="2">
    <source>
        <dbReference type="EnsemblPlants" id="Zm00001eb038170_P001"/>
    </source>
</evidence>
<protein>
    <submittedName>
        <fullName evidence="2">Uncharacterized protein</fullName>
    </submittedName>
</protein>
<evidence type="ECO:0000256" key="1">
    <source>
        <dbReference type="SAM" id="MobiDB-lite"/>
    </source>
</evidence>
<organism evidence="2 3">
    <name type="scientific">Zea mays</name>
    <name type="common">Maize</name>
    <dbReference type="NCBI Taxonomy" id="4577"/>
    <lineage>
        <taxon>Eukaryota</taxon>
        <taxon>Viridiplantae</taxon>
        <taxon>Streptophyta</taxon>
        <taxon>Embryophyta</taxon>
        <taxon>Tracheophyta</taxon>
        <taxon>Spermatophyta</taxon>
        <taxon>Magnoliopsida</taxon>
        <taxon>Liliopsida</taxon>
        <taxon>Poales</taxon>
        <taxon>Poaceae</taxon>
        <taxon>PACMAD clade</taxon>
        <taxon>Panicoideae</taxon>
        <taxon>Andropogonodae</taxon>
        <taxon>Andropogoneae</taxon>
        <taxon>Tripsacinae</taxon>
        <taxon>Zea</taxon>
    </lineage>
</organism>
<reference evidence="2" key="3">
    <citation type="submission" date="2021-05" db="UniProtKB">
        <authorList>
            <consortium name="EnsemblPlants"/>
        </authorList>
    </citation>
    <scope>IDENTIFICATION</scope>
    <source>
        <strain evidence="2">cv. B73</strain>
    </source>
</reference>
<dbReference type="Gramene" id="Zm00001eb038170_T001">
    <property type="protein sequence ID" value="Zm00001eb038170_P001"/>
    <property type="gene ID" value="Zm00001eb038170"/>
</dbReference>
<accession>A0A804LUT6</accession>
<sequence>MAEQQLCSPPPMAPPPPCVLFPRSLAQQQITMVPPSAVHEEQPSAPLLKLPGWRLEFQQRASSPWPAAPLLLPSSSSGQQPWRRGLPAGEQLGPSSLRPAILPAQHLLLLPLAGAQQQLTPWMAPRKFQPAPLLFPLLVLPRAAAARPTSPRCAAPRRNAAVPAAPAHPPASSLLPLRACQVLGIMSREMCCCSTP</sequence>
<feature type="compositionally biased region" description="Low complexity" evidence="1">
    <location>
        <begin position="68"/>
        <end position="77"/>
    </location>
</feature>
<keyword evidence="3" id="KW-1185">Reference proteome</keyword>
<dbReference type="InParanoid" id="A0A804LUT6"/>
<dbReference type="EnsemblPlants" id="Zm00001eb038170_T001">
    <property type="protein sequence ID" value="Zm00001eb038170_P001"/>
    <property type="gene ID" value="Zm00001eb038170"/>
</dbReference>
<proteinExistence type="predicted"/>
<evidence type="ECO:0000313" key="3">
    <source>
        <dbReference type="Proteomes" id="UP000007305"/>
    </source>
</evidence>
<dbReference type="Proteomes" id="UP000007305">
    <property type="component" value="Chromosome 1"/>
</dbReference>
<reference evidence="2" key="2">
    <citation type="submission" date="2019-07" db="EMBL/GenBank/DDBJ databases">
        <authorList>
            <person name="Seetharam A."/>
            <person name="Woodhouse M."/>
            <person name="Cannon E."/>
        </authorList>
    </citation>
    <scope>NUCLEOTIDE SEQUENCE [LARGE SCALE GENOMIC DNA]</scope>
    <source>
        <strain evidence="2">cv. B73</strain>
    </source>
</reference>
<dbReference type="AlphaFoldDB" id="A0A804LUT6"/>
<name>A0A804LUT6_MAIZE</name>